<keyword evidence="4" id="KW-0479">Metal-binding</keyword>
<accession>A4S7W6</accession>
<feature type="binding site" evidence="4">
    <location>
        <position position="255"/>
    </location>
    <ligand>
        <name>Mg(2+)</name>
        <dbReference type="ChEBI" id="CHEBI:18420"/>
    </ligand>
</feature>
<dbReference type="GO" id="GO:0016791">
    <property type="term" value="F:phosphatase activity"/>
    <property type="evidence" value="ECO:0007669"/>
    <property type="project" value="InterPro"/>
</dbReference>
<dbReference type="InterPro" id="IPR023214">
    <property type="entry name" value="HAD_sf"/>
</dbReference>
<comment type="cofactor">
    <cofactor evidence="4">
        <name>Mg(2+)</name>
        <dbReference type="ChEBI" id="CHEBI:18420"/>
    </cofactor>
    <text evidence="4">Divalent metal ions. Mg(2+) is the most effective.</text>
</comment>
<dbReference type="RefSeq" id="XP_001421347.1">
    <property type="nucleotide sequence ID" value="XM_001421310.1"/>
</dbReference>
<dbReference type="Gramene" id="ABO99640">
    <property type="protein sequence ID" value="ABO99640"/>
    <property type="gene ID" value="OSTLU_5787"/>
</dbReference>
<feature type="non-terminal residue" evidence="5">
    <location>
        <position position="285"/>
    </location>
</feature>
<sequence>ELDEDVDSVVIDCDGVVWNGDALIPGAKAAIEALRAKKKRVFFATNNSTKSRAHYAAKFASLGVDVSKYEIYTSAYAAAMYLKQRRFDEIEDGDDAEPRGEHGERVGDARQKKVYVIGERGVMEEMEEAGIDVEAGVYDSVRCTGRDWEEMEEWLDPENDVGAVVVGSDSAFTFAKLAYASLQIQRGALFIATNPDAGDKIGRALYPGAGAIVNAVATACGEQPEIYCGKPSSFMLDLLCEHTNIDMSRTLVVGDRIDTDIAFGKAGKAGLTALVFTGVTDSEQL</sequence>
<dbReference type="AlphaFoldDB" id="A4S7W6"/>
<dbReference type="PANTHER" id="PTHR19288">
    <property type="entry name" value="4-NITROPHENYLPHOSPHATASE-RELATED"/>
    <property type="match status" value="1"/>
</dbReference>
<dbReference type="SUPFAM" id="SSF56784">
    <property type="entry name" value="HAD-like"/>
    <property type="match status" value="1"/>
</dbReference>
<organism evidence="5 6">
    <name type="scientific">Ostreococcus lucimarinus (strain CCE9901)</name>
    <dbReference type="NCBI Taxonomy" id="436017"/>
    <lineage>
        <taxon>Eukaryota</taxon>
        <taxon>Viridiplantae</taxon>
        <taxon>Chlorophyta</taxon>
        <taxon>Mamiellophyceae</taxon>
        <taxon>Mamiellales</taxon>
        <taxon>Bathycoccaceae</taxon>
        <taxon>Ostreococcus</taxon>
    </lineage>
</organism>
<gene>
    <name evidence="5" type="ORF">OSTLU_5787</name>
</gene>
<dbReference type="OrthoDB" id="413953at2759"/>
<proteinExistence type="predicted"/>
<dbReference type="Pfam" id="PF13242">
    <property type="entry name" value="Hydrolase_like"/>
    <property type="match status" value="1"/>
</dbReference>
<keyword evidence="4" id="KW-0460">Magnesium</keyword>
<feature type="active site" description="Nucleophile" evidence="2">
    <location>
        <position position="12"/>
    </location>
</feature>
<feature type="binding site" evidence="3">
    <location>
        <position position="230"/>
    </location>
    <ligand>
        <name>substrate</name>
    </ligand>
</feature>
<dbReference type="Pfam" id="PF13344">
    <property type="entry name" value="Hydrolase_6"/>
    <property type="match status" value="1"/>
</dbReference>
<dbReference type="OMA" id="EHFSYCK"/>
<feature type="binding site" evidence="4">
    <location>
        <position position="12"/>
    </location>
    <ligand>
        <name>Mg(2+)</name>
        <dbReference type="ChEBI" id="CHEBI:18420"/>
    </ligand>
</feature>
<evidence type="ECO:0000256" key="2">
    <source>
        <dbReference type="PIRSR" id="PIRSR000915-1"/>
    </source>
</evidence>
<keyword evidence="6" id="KW-1185">Reference proteome</keyword>
<dbReference type="InterPro" id="IPR006349">
    <property type="entry name" value="PGP_euk"/>
</dbReference>
<dbReference type="PIRSF" id="PIRSF000915">
    <property type="entry name" value="PGP-type_phosphatase"/>
    <property type="match status" value="1"/>
</dbReference>
<evidence type="ECO:0000256" key="3">
    <source>
        <dbReference type="PIRSR" id="PIRSR000915-2"/>
    </source>
</evidence>
<dbReference type="KEGG" id="olu:OSTLU_5787"/>
<name>A4S7W6_OSTLU</name>
<dbReference type="HOGENOM" id="CLU_043473_0_0_1"/>
<dbReference type="STRING" id="436017.A4S7W6"/>
<evidence type="ECO:0008006" key="7">
    <source>
        <dbReference type="Google" id="ProtNLM"/>
    </source>
</evidence>
<dbReference type="GeneID" id="5005431"/>
<evidence type="ECO:0000313" key="6">
    <source>
        <dbReference type="Proteomes" id="UP000001568"/>
    </source>
</evidence>
<protein>
    <recommendedName>
        <fullName evidence="7">Phosphoglycolate phosphatase</fullName>
    </recommendedName>
</protein>
<feature type="non-terminal residue" evidence="5">
    <location>
        <position position="1"/>
    </location>
</feature>
<dbReference type="Gene3D" id="3.40.50.1000">
    <property type="entry name" value="HAD superfamily/HAD-like"/>
    <property type="match status" value="2"/>
</dbReference>
<evidence type="ECO:0000256" key="4">
    <source>
        <dbReference type="PIRSR" id="PIRSR000915-3"/>
    </source>
</evidence>
<reference evidence="5 6" key="1">
    <citation type="journal article" date="2007" name="Proc. Natl. Acad. Sci. U.S.A.">
        <title>The tiny eukaryote Ostreococcus provides genomic insights into the paradox of plankton speciation.</title>
        <authorList>
            <person name="Palenik B."/>
            <person name="Grimwood J."/>
            <person name="Aerts A."/>
            <person name="Rouze P."/>
            <person name="Salamov A."/>
            <person name="Putnam N."/>
            <person name="Dupont C."/>
            <person name="Jorgensen R."/>
            <person name="Derelle E."/>
            <person name="Rombauts S."/>
            <person name="Zhou K."/>
            <person name="Otillar R."/>
            <person name="Merchant S.S."/>
            <person name="Podell S."/>
            <person name="Gaasterland T."/>
            <person name="Napoli C."/>
            <person name="Gendler K."/>
            <person name="Manuell A."/>
            <person name="Tai V."/>
            <person name="Vallon O."/>
            <person name="Piganeau G."/>
            <person name="Jancek S."/>
            <person name="Heijde M."/>
            <person name="Jabbari K."/>
            <person name="Bowler C."/>
            <person name="Lohr M."/>
            <person name="Robbens S."/>
            <person name="Werner G."/>
            <person name="Dubchak I."/>
            <person name="Pazour G.J."/>
            <person name="Ren Q."/>
            <person name="Paulsen I."/>
            <person name="Delwiche C."/>
            <person name="Schmutz J."/>
            <person name="Rokhsar D."/>
            <person name="Van de Peer Y."/>
            <person name="Moreau H."/>
            <person name="Grigoriev I.V."/>
        </authorList>
    </citation>
    <scope>NUCLEOTIDE SEQUENCE [LARGE SCALE GENOMIC DNA]</scope>
    <source>
        <strain evidence="5 6">CCE9901</strain>
    </source>
</reference>
<dbReference type="InterPro" id="IPR006357">
    <property type="entry name" value="HAD-SF_hydro_IIA"/>
</dbReference>
<evidence type="ECO:0000256" key="1">
    <source>
        <dbReference type="ARBA" id="ARBA00022801"/>
    </source>
</evidence>
<keyword evidence="1" id="KW-0378">Hydrolase</keyword>
<evidence type="ECO:0000313" key="5">
    <source>
        <dbReference type="EMBL" id="ABO99640.1"/>
    </source>
</evidence>
<dbReference type="Proteomes" id="UP000001568">
    <property type="component" value="Chromosome 14"/>
</dbReference>
<dbReference type="GO" id="GO:0046872">
    <property type="term" value="F:metal ion binding"/>
    <property type="evidence" value="ECO:0007669"/>
    <property type="project" value="UniProtKB-KW"/>
</dbReference>
<feature type="active site" description="Proton donor" evidence="2">
    <location>
        <position position="14"/>
    </location>
</feature>
<dbReference type="InterPro" id="IPR036412">
    <property type="entry name" value="HAD-like_sf"/>
</dbReference>
<dbReference type="eggNOG" id="KOG2882">
    <property type="taxonomic scope" value="Eukaryota"/>
</dbReference>
<feature type="binding site" evidence="4">
    <location>
        <position position="14"/>
    </location>
    <ligand>
        <name>Mg(2+)</name>
        <dbReference type="ChEBI" id="CHEBI:18420"/>
    </ligand>
</feature>
<dbReference type="NCBIfam" id="TIGR01452">
    <property type="entry name" value="PGP_euk"/>
    <property type="match status" value="1"/>
</dbReference>
<dbReference type="GO" id="GO:0005737">
    <property type="term" value="C:cytoplasm"/>
    <property type="evidence" value="ECO:0007669"/>
    <property type="project" value="TreeGrafter"/>
</dbReference>
<dbReference type="PANTHER" id="PTHR19288:SF46">
    <property type="entry name" value="HALOACID DEHALOGENASE-LIKE HYDROLASE DOMAIN-CONTAINING PROTEIN 2"/>
    <property type="match status" value="1"/>
</dbReference>
<dbReference type="EMBL" id="CP000594">
    <property type="protein sequence ID" value="ABO99640.1"/>
    <property type="molecule type" value="Genomic_DNA"/>
</dbReference>